<feature type="transmembrane region" description="Helical" evidence="6">
    <location>
        <begin position="76"/>
        <end position="94"/>
    </location>
</feature>
<accession>A0ABT7MXY2</accession>
<feature type="transmembrane region" description="Helical" evidence="6">
    <location>
        <begin position="45"/>
        <end position="64"/>
    </location>
</feature>
<gene>
    <name evidence="8" type="ORF">QSV35_08085</name>
</gene>
<protein>
    <submittedName>
        <fullName evidence="8">MFS transporter</fullName>
    </submittedName>
</protein>
<keyword evidence="4 6" id="KW-0472">Membrane</keyword>
<feature type="transmembrane region" description="Helical" evidence="6">
    <location>
        <begin position="268"/>
        <end position="291"/>
    </location>
</feature>
<comment type="subcellular location">
    <subcellularLocation>
        <location evidence="1">Cell membrane</location>
        <topology evidence="1">Multi-pass membrane protein</topology>
    </subcellularLocation>
</comment>
<dbReference type="Proteomes" id="UP001235064">
    <property type="component" value="Unassembled WGS sequence"/>
</dbReference>
<dbReference type="Pfam" id="PF07690">
    <property type="entry name" value="MFS_1"/>
    <property type="match status" value="1"/>
</dbReference>
<feature type="transmembrane region" description="Helical" evidence="6">
    <location>
        <begin position="403"/>
        <end position="421"/>
    </location>
</feature>
<evidence type="ECO:0000256" key="5">
    <source>
        <dbReference type="SAM" id="MobiDB-lite"/>
    </source>
</evidence>
<dbReference type="PANTHER" id="PTHR42718">
    <property type="entry name" value="MAJOR FACILITATOR SUPERFAMILY MULTIDRUG TRANSPORTER MFSC"/>
    <property type="match status" value="1"/>
</dbReference>
<dbReference type="Gene3D" id="1.20.1250.20">
    <property type="entry name" value="MFS general substrate transporter like domains"/>
    <property type="match status" value="1"/>
</dbReference>
<feature type="transmembrane region" description="Helical" evidence="6">
    <location>
        <begin position="469"/>
        <end position="489"/>
    </location>
</feature>
<name>A0ABT7MXY2_9MICO</name>
<feature type="transmembrane region" description="Helical" evidence="6">
    <location>
        <begin position="358"/>
        <end position="382"/>
    </location>
</feature>
<dbReference type="InterPro" id="IPR036259">
    <property type="entry name" value="MFS_trans_sf"/>
</dbReference>
<evidence type="ECO:0000256" key="1">
    <source>
        <dbReference type="ARBA" id="ARBA00004651"/>
    </source>
</evidence>
<comment type="caution">
    <text evidence="8">The sequence shown here is derived from an EMBL/GenBank/DDBJ whole genome shotgun (WGS) entry which is preliminary data.</text>
</comment>
<evidence type="ECO:0000256" key="4">
    <source>
        <dbReference type="ARBA" id="ARBA00023136"/>
    </source>
</evidence>
<reference evidence="8 9" key="1">
    <citation type="submission" date="2023-06" db="EMBL/GenBank/DDBJ databases">
        <title>Microbacterium sp. nov., isolated from a waste landfill.</title>
        <authorList>
            <person name="Wen W."/>
        </authorList>
    </citation>
    <scope>NUCLEOTIDE SEQUENCE [LARGE SCALE GENOMIC DNA]</scope>
    <source>
        <strain evidence="8 9">ASV49</strain>
    </source>
</reference>
<sequence length="527" mass="54135">MTAKRRWVGLAMFSVAALVIGLDLTILAVALPTLSRELHASQSELQWFSTAFMLTLAAAMLPTGVLGDRIGRRKTLVGALVVFAGGSLWCALSTTPGELIAARALMGVPAAAIAVVTFAMIAVMFTPEERPKAIGIMMGATFLGMPLGPVLGGWILTNAWWGWVFLINVPVAVIALVGILLTVPETKPTHAGRVDVVGMVGFTAGLVALTYGLITAGQNGWDDAAALGWMAAGILILVAFAFCELWIARTGRNPVIPPRLFRVRGFTAGTIVPAIGSMALTGLLFLLPQYFQAIGGQDAMGSGVRLLAVIAGFVPASLLSSVATRLMGARFASGLGYVIAAAGLWTISQATASTPESLVLIGSGVLGFGIALGLSAAASAALSHIAPDDANTASSVYQALQKTGSPLGVAILGSIFNRVYVQNLVLPAQLPHSVRTVVEDGVFGGLAVGAKVPGVTDAVRQAFMDGLEATMWACVGIALATAVIAMLTLPGRSSRGSGRGAESIRPAEEAAAAKATPVIETTPLVES</sequence>
<feature type="transmembrane region" description="Helical" evidence="6">
    <location>
        <begin position="7"/>
        <end position="33"/>
    </location>
</feature>
<dbReference type="SUPFAM" id="SSF103473">
    <property type="entry name" value="MFS general substrate transporter"/>
    <property type="match status" value="1"/>
</dbReference>
<dbReference type="RefSeq" id="WP_286288153.1">
    <property type="nucleotide sequence ID" value="NZ_JASXSZ010000002.1"/>
</dbReference>
<feature type="region of interest" description="Disordered" evidence="5">
    <location>
        <begin position="493"/>
        <end position="527"/>
    </location>
</feature>
<dbReference type="PROSITE" id="PS50850">
    <property type="entry name" value="MFS"/>
    <property type="match status" value="1"/>
</dbReference>
<feature type="transmembrane region" description="Helical" evidence="6">
    <location>
        <begin position="100"/>
        <end position="126"/>
    </location>
</feature>
<dbReference type="InterPro" id="IPR020846">
    <property type="entry name" value="MFS_dom"/>
</dbReference>
<feature type="transmembrane region" description="Helical" evidence="6">
    <location>
        <begin position="133"/>
        <end position="154"/>
    </location>
</feature>
<feature type="transmembrane region" description="Helical" evidence="6">
    <location>
        <begin position="226"/>
        <end position="247"/>
    </location>
</feature>
<evidence type="ECO:0000256" key="6">
    <source>
        <dbReference type="SAM" id="Phobius"/>
    </source>
</evidence>
<organism evidence="8 9">
    <name type="scientific">Microbacterium candidum</name>
    <dbReference type="NCBI Taxonomy" id="3041922"/>
    <lineage>
        <taxon>Bacteria</taxon>
        <taxon>Bacillati</taxon>
        <taxon>Actinomycetota</taxon>
        <taxon>Actinomycetes</taxon>
        <taxon>Micrococcales</taxon>
        <taxon>Microbacteriaceae</taxon>
        <taxon>Microbacterium</taxon>
    </lineage>
</organism>
<evidence type="ECO:0000313" key="9">
    <source>
        <dbReference type="Proteomes" id="UP001235064"/>
    </source>
</evidence>
<dbReference type="PANTHER" id="PTHR42718:SF42">
    <property type="entry name" value="EXPORT PROTEIN"/>
    <property type="match status" value="1"/>
</dbReference>
<evidence type="ECO:0000313" key="8">
    <source>
        <dbReference type="EMBL" id="MDL9979291.1"/>
    </source>
</evidence>
<feature type="transmembrane region" description="Helical" evidence="6">
    <location>
        <begin position="194"/>
        <end position="214"/>
    </location>
</feature>
<dbReference type="EMBL" id="JASXSZ010000002">
    <property type="protein sequence ID" value="MDL9979291.1"/>
    <property type="molecule type" value="Genomic_DNA"/>
</dbReference>
<keyword evidence="2 6" id="KW-0812">Transmembrane</keyword>
<feature type="domain" description="Major facilitator superfamily (MFS) profile" evidence="7">
    <location>
        <begin position="9"/>
        <end position="493"/>
    </location>
</feature>
<evidence type="ECO:0000259" key="7">
    <source>
        <dbReference type="PROSITE" id="PS50850"/>
    </source>
</evidence>
<evidence type="ECO:0000256" key="3">
    <source>
        <dbReference type="ARBA" id="ARBA00022989"/>
    </source>
</evidence>
<feature type="transmembrane region" description="Helical" evidence="6">
    <location>
        <begin position="160"/>
        <end position="182"/>
    </location>
</feature>
<feature type="transmembrane region" description="Helical" evidence="6">
    <location>
        <begin position="303"/>
        <end position="322"/>
    </location>
</feature>
<dbReference type="InterPro" id="IPR011701">
    <property type="entry name" value="MFS"/>
</dbReference>
<dbReference type="CDD" id="cd17321">
    <property type="entry name" value="MFS_MMR_MDR_like"/>
    <property type="match status" value="1"/>
</dbReference>
<keyword evidence="3 6" id="KW-1133">Transmembrane helix</keyword>
<evidence type="ECO:0000256" key="2">
    <source>
        <dbReference type="ARBA" id="ARBA00022692"/>
    </source>
</evidence>
<keyword evidence="9" id="KW-1185">Reference proteome</keyword>
<dbReference type="Gene3D" id="1.20.1720.10">
    <property type="entry name" value="Multidrug resistance protein D"/>
    <property type="match status" value="1"/>
</dbReference>
<proteinExistence type="predicted"/>
<feature type="transmembrane region" description="Helical" evidence="6">
    <location>
        <begin position="334"/>
        <end position="352"/>
    </location>
</feature>